<dbReference type="Proteomes" id="UP000410492">
    <property type="component" value="Unassembled WGS sequence"/>
</dbReference>
<feature type="non-terminal residue" evidence="3">
    <location>
        <position position="624"/>
    </location>
</feature>
<accession>A0A653DVA4</accession>
<feature type="region of interest" description="Disordered" evidence="2">
    <location>
        <begin position="299"/>
        <end position="320"/>
    </location>
</feature>
<sequence length="624" mass="72724">MSFGTSFDERMETYYQRFIDLQEKLRKSEEDRLKLEMKFNEMLQISREEERSHYRRLRSQYKRFLDEDRKRQERNEKIMRALERIESRISLLSSKTERFKHLRTQYKSYFQRVNLQSQTAEPVEENYYPENSYNPVEMKSTMKKANEDKLEILEKYLKSLNSHKKVSYGLDTSKAPNYEEDLKKLDMFSKNMKDGFDSNKANSIAEEIMNSIYSRHYKKEDSNQKPKPRYNVYDDNSDYDDDHDVRSDQKQTQYDPILKTLSSDKKHVRINETDYGTQKIYHQAKSEGQDLLDNENVENGAGNVGGAQQRTKRASVAPENAYSEATSYDVLNDDKIQDINPTHLNKSEEMISQISHTENIEQVQRHNNDADNKLSCALNEELGNQSISQNLKSDANAQDDNYQKSSERSSPGNEVNQAEWSQKNEDISNQEHEASKLGDQNTQMASSEAERKDALLKGKANATEVNQEQSTGQLTEYAGQSQVAHYDIEQDTDAGKLEDNIELTQQFKTSSDNQQYDGNEQYSAQCSENTQPQQNPDQLQYDENDQHVQQYDEHGQMNQQFQEFNPNVQQYDENGQPVAPYNEDGQFLQYQEGDPSTQQYAEGQLQYNENGQLIQQHQEDDPNA</sequence>
<feature type="compositionally biased region" description="Polar residues" evidence="2">
    <location>
        <begin position="556"/>
        <end position="573"/>
    </location>
</feature>
<keyword evidence="1" id="KW-0175">Coiled coil</keyword>
<feature type="compositionally biased region" description="Polar residues" evidence="2">
    <location>
        <begin position="408"/>
        <end position="421"/>
    </location>
</feature>
<dbReference type="AlphaFoldDB" id="A0A653DVA4"/>
<protein>
    <submittedName>
        <fullName evidence="3">Uncharacterized protein</fullName>
    </submittedName>
</protein>
<feature type="coiled-coil region" evidence="1">
    <location>
        <begin position="11"/>
        <end position="38"/>
    </location>
</feature>
<feature type="region of interest" description="Disordered" evidence="2">
    <location>
        <begin position="392"/>
        <end position="599"/>
    </location>
</feature>
<evidence type="ECO:0000313" key="3">
    <source>
        <dbReference type="EMBL" id="VEN63680.1"/>
    </source>
</evidence>
<proteinExistence type="predicted"/>
<reference evidence="3 4" key="1">
    <citation type="submission" date="2019-01" db="EMBL/GenBank/DDBJ databases">
        <authorList>
            <person name="Sayadi A."/>
        </authorList>
    </citation>
    <scope>NUCLEOTIDE SEQUENCE [LARGE SCALE GENOMIC DNA]</scope>
</reference>
<evidence type="ECO:0000313" key="4">
    <source>
        <dbReference type="Proteomes" id="UP000410492"/>
    </source>
</evidence>
<feature type="compositionally biased region" description="Polar residues" evidence="2">
    <location>
        <begin position="502"/>
        <end position="538"/>
    </location>
</feature>
<dbReference type="EMBL" id="CAACVG010014774">
    <property type="protein sequence ID" value="VEN63680.1"/>
    <property type="molecule type" value="Genomic_DNA"/>
</dbReference>
<keyword evidence="4" id="KW-1185">Reference proteome</keyword>
<evidence type="ECO:0000256" key="2">
    <source>
        <dbReference type="SAM" id="MobiDB-lite"/>
    </source>
</evidence>
<evidence type="ECO:0000256" key="1">
    <source>
        <dbReference type="SAM" id="Coils"/>
    </source>
</evidence>
<feature type="compositionally biased region" description="Polar residues" evidence="2">
    <location>
        <begin position="463"/>
        <end position="483"/>
    </location>
</feature>
<organism evidence="3 4">
    <name type="scientific">Callosobruchus maculatus</name>
    <name type="common">Southern cowpea weevil</name>
    <name type="synonym">Pulse bruchid</name>
    <dbReference type="NCBI Taxonomy" id="64391"/>
    <lineage>
        <taxon>Eukaryota</taxon>
        <taxon>Metazoa</taxon>
        <taxon>Ecdysozoa</taxon>
        <taxon>Arthropoda</taxon>
        <taxon>Hexapoda</taxon>
        <taxon>Insecta</taxon>
        <taxon>Pterygota</taxon>
        <taxon>Neoptera</taxon>
        <taxon>Endopterygota</taxon>
        <taxon>Coleoptera</taxon>
        <taxon>Polyphaga</taxon>
        <taxon>Cucujiformia</taxon>
        <taxon>Chrysomeloidea</taxon>
        <taxon>Chrysomelidae</taxon>
        <taxon>Bruchinae</taxon>
        <taxon>Bruchini</taxon>
        <taxon>Callosobruchus</taxon>
    </lineage>
</organism>
<feature type="compositionally biased region" description="Basic and acidic residues" evidence="2">
    <location>
        <begin position="544"/>
        <end position="555"/>
    </location>
</feature>
<feature type="compositionally biased region" description="Basic and acidic residues" evidence="2">
    <location>
        <begin position="422"/>
        <end position="436"/>
    </location>
</feature>
<name>A0A653DVA4_CALMS</name>
<feature type="region of interest" description="Disordered" evidence="2">
    <location>
        <begin position="217"/>
        <end position="252"/>
    </location>
</feature>
<gene>
    <name evidence="3" type="ORF">CALMAC_LOCUS20435</name>
</gene>
<dbReference type="OrthoDB" id="8015657at2759"/>